<reference evidence="1 2" key="1">
    <citation type="journal article" date="2019" name="Commun. Biol.">
        <title>The bagworm genome reveals a unique fibroin gene that provides high tensile strength.</title>
        <authorList>
            <person name="Kono N."/>
            <person name="Nakamura H."/>
            <person name="Ohtoshi R."/>
            <person name="Tomita M."/>
            <person name="Numata K."/>
            <person name="Arakawa K."/>
        </authorList>
    </citation>
    <scope>NUCLEOTIDE SEQUENCE [LARGE SCALE GENOMIC DNA]</scope>
</reference>
<dbReference type="EMBL" id="BGZK01000198">
    <property type="protein sequence ID" value="GBP27727.1"/>
    <property type="molecule type" value="Genomic_DNA"/>
</dbReference>
<sequence>MLMDEFKGGYPKSVVVLQNIDAVRELIMQDPHVTYREIKASLSIKVFEEISKNNRQRRIILHHDSASCHMSAETTQCLEGQKNELTGHPAYSPDLVPIDFYYSQASRIYVVNVFRAAKKPLMRSKLHVQTLQACEINYNNNIFGRDVLRALEECGSVQTWKWILTSELEGGTSQKLWKVVRKE</sequence>
<dbReference type="Proteomes" id="UP000299102">
    <property type="component" value="Unassembled WGS sequence"/>
</dbReference>
<proteinExistence type="predicted"/>
<dbReference type="InterPro" id="IPR036397">
    <property type="entry name" value="RNaseH_sf"/>
</dbReference>
<evidence type="ECO:0008006" key="3">
    <source>
        <dbReference type="Google" id="ProtNLM"/>
    </source>
</evidence>
<dbReference type="Gene3D" id="3.30.420.10">
    <property type="entry name" value="Ribonuclease H-like superfamily/Ribonuclease H"/>
    <property type="match status" value="1"/>
</dbReference>
<protein>
    <recommendedName>
        <fullName evidence="3">Mariner Mos1 transposase</fullName>
    </recommendedName>
</protein>
<evidence type="ECO:0000313" key="1">
    <source>
        <dbReference type="EMBL" id="GBP27727.1"/>
    </source>
</evidence>
<dbReference type="AlphaFoldDB" id="A0A4C1UNV8"/>
<dbReference type="OrthoDB" id="10017160at2759"/>
<accession>A0A4C1UNV8</accession>
<name>A0A4C1UNV8_EUMVA</name>
<gene>
    <name evidence="1" type="ORF">EVAR_82776_1</name>
</gene>
<evidence type="ECO:0000313" key="2">
    <source>
        <dbReference type="Proteomes" id="UP000299102"/>
    </source>
</evidence>
<keyword evidence="2" id="KW-1185">Reference proteome</keyword>
<comment type="caution">
    <text evidence="1">The sequence shown here is derived from an EMBL/GenBank/DDBJ whole genome shotgun (WGS) entry which is preliminary data.</text>
</comment>
<dbReference type="GO" id="GO:0003676">
    <property type="term" value="F:nucleic acid binding"/>
    <property type="evidence" value="ECO:0007669"/>
    <property type="project" value="InterPro"/>
</dbReference>
<organism evidence="1 2">
    <name type="scientific">Eumeta variegata</name>
    <name type="common">Bagworm moth</name>
    <name type="synonym">Eumeta japonica</name>
    <dbReference type="NCBI Taxonomy" id="151549"/>
    <lineage>
        <taxon>Eukaryota</taxon>
        <taxon>Metazoa</taxon>
        <taxon>Ecdysozoa</taxon>
        <taxon>Arthropoda</taxon>
        <taxon>Hexapoda</taxon>
        <taxon>Insecta</taxon>
        <taxon>Pterygota</taxon>
        <taxon>Neoptera</taxon>
        <taxon>Endopterygota</taxon>
        <taxon>Lepidoptera</taxon>
        <taxon>Glossata</taxon>
        <taxon>Ditrysia</taxon>
        <taxon>Tineoidea</taxon>
        <taxon>Psychidae</taxon>
        <taxon>Oiketicinae</taxon>
        <taxon>Eumeta</taxon>
    </lineage>
</organism>